<feature type="domain" description="Transcription regulator PadR N-terminal" evidence="1">
    <location>
        <begin position="11"/>
        <end position="87"/>
    </location>
</feature>
<organism evidence="2 3">
    <name type="scientific">Bradyrhizobium denitrificans</name>
    <dbReference type="NCBI Taxonomy" id="2734912"/>
    <lineage>
        <taxon>Bacteria</taxon>
        <taxon>Pseudomonadati</taxon>
        <taxon>Pseudomonadota</taxon>
        <taxon>Alphaproteobacteria</taxon>
        <taxon>Hyphomicrobiales</taxon>
        <taxon>Nitrobacteraceae</taxon>
        <taxon>Bradyrhizobium</taxon>
    </lineage>
</organism>
<evidence type="ECO:0000259" key="1">
    <source>
        <dbReference type="Pfam" id="PF03551"/>
    </source>
</evidence>
<accession>A0ABS5GCS5</accession>
<proteinExistence type="predicted"/>
<dbReference type="InterPro" id="IPR036390">
    <property type="entry name" value="WH_DNA-bd_sf"/>
</dbReference>
<name>A0ABS5GCS5_9BRAD</name>
<sequence length="192" mass="21194">MRMMNVVRLLVLGVIRELGRCHGYAIRQTLEEWQVQTWSRLHSGSIYHALQQLTKEGLLESGAPEPGNRGPGKLTFAINEAGEVEFHDQLRQALASFDLIELSAGIAFVGCLPAAEAKSLISETIDRLRDNAERLALIASSVQPSVKPPRTKNLLDLWRANLATTATSLEEIRGTLHTLAAPPKRARTTRSH</sequence>
<protein>
    <submittedName>
        <fullName evidence="2">PadR family transcriptional regulator</fullName>
    </submittedName>
</protein>
<dbReference type="InterPro" id="IPR052509">
    <property type="entry name" value="Metal_resp_DNA-bind_regulator"/>
</dbReference>
<gene>
    <name evidence="2" type="ORF">JQ619_25210</name>
</gene>
<dbReference type="PANTHER" id="PTHR33169">
    <property type="entry name" value="PADR-FAMILY TRANSCRIPTIONAL REGULATOR"/>
    <property type="match status" value="1"/>
</dbReference>
<comment type="caution">
    <text evidence="2">The sequence shown here is derived from an EMBL/GenBank/DDBJ whole genome shotgun (WGS) entry which is preliminary data.</text>
</comment>
<keyword evidence="3" id="KW-1185">Reference proteome</keyword>
<reference evidence="3" key="1">
    <citation type="journal article" date="2021" name="ISME J.">
        <title>Evolutionary origin and ecological implication of a unique nif island in free-living Bradyrhizobium lineages.</title>
        <authorList>
            <person name="Tao J."/>
        </authorList>
    </citation>
    <scope>NUCLEOTIDE SEQUENCE [LARGE SCALE GENOMIC DNA]</scope>
    <source>
        <strain evidence="3">SZCCT0094</strain>
    </source>
</reference>
<dbReference type="EMBL" id="JAFCLK010000026">
    <property type="protein sequence ID" value="MBR1139064.1"/>
    <property type="molecule type" value="Genomic_DNA"/>
</dbReference>
<dbReference type="SUPFAM" id="SSF46785">
    <property type="entry name" value="Winged helix' DNA-binding domain"/>
    <property type="match status" value="1"/>
</dbReference>
<evidence type="ECO:0000313" key="2">
    <source>
        <dbReference type="EMBL" id="MBR1139064.1"/>
    </source>
</evidence>
<dbReference type="InterPro" id="IPR036388">
    <property type="entry name" value="WH-like_DNA-bd_sf"/>
</dbReference>
<dbReference type="PANTHER" id="PTHR33169:SF14">
    <property type="entry name" value="TRANSCRIPTIONAL REGULATOR RV3488"/>
    <property type="match status" value="1"/>
</dbReference>
<evidence type="ECO:0000313" key="3">
    <source>
        <dbReference type="Proteomes" id="UP001314635"/>
    </source>
</evidence>
<dbReference type="Proteomes" id="UP001314635">
    <property type="component" value="Unassembled WGS sequence"/>
</dbReference>
<dbReference type="Pfam" id="PF03551">
    <property type="entry name" value="PadR"/>
    <property type="match status" value="1"/>
</dbReference>
<dbReference type="Gene3D" id="1.10.10.10">
    <property type="entry name" value="Winged helix-like DNA-binding domain superfamily/Winged helix DNA-binding domain"/>
    <property type="match status" value="1"/>
</dbReference>
<dbReference type="InterPro" id="IPR005149">
    <property type="entry name" value="Tscrpt_reg_PadR_N"/>
</dbReference>